<protein>
    <recommendedName>
        <fullName evidence="1">N-acetyltransferase domain-containing protein</fullName>
    </recommendedName>
</protein>
<organism evidence="2 3">
    <name type="scientific">Tetracentron sinense</name>
    <name type="common">Spur-leaf</name>
    <dbReference type="NCBI Taxonomy" id="13715"/>
    <lineage>
        <taxon>Eukaryota</taxon>
        <taxon>Viridiplantae</taxon>
        <taxon>Streptophyta</taxon>
        <taxon>Embryophyta</taxon>
        <taxon>Tracheophyta</taxon>
        <taxon>Spermatophyta</taxon>
        <taxon>Magnoliopsida</taxon>
        <taxon>Trochodendrales</taxon>
        <taxon>Trochodendraceae</taxon>
        <taxon>Tetracentron</taxon>
    </lineage>
</organism>
<evidence type="ECO:0000259" key="1">
    <source>
        <dbReference type="PROSITE" id="PS51186"/>
    </source>
</evidence>
<dbReference type="PROSITE" id="PS51186">
    <property type="entry name" value="GNAT"/>
    <property type="match status" value="1"/>
</dbReference>
<proteinExistence type="predicted"/>
<evidence type="ECO:0000313" key="2">
    <source>
        <dbReference type="EMBL" id="KAF8388082.1"/>
    </source>
</evidence>
<comment type="caution">
    <text evidence="2">The sequence shown here is derived from an EMBL/GenBank/DDBJ whole genome shotgun (WGS) entry which is preliminary data.</text>
</comment>
<dbReference type="PANTHER" id="PTHR46067">
    <property type="entry name" value="ACYL-COA N-ACYLTRANSFERASES (NAT) SUPERFAMILY PROTEIN"/>
    <property type="match status" value="1"/>
</dbReference>
<dbReference type="PANTHER" id="PTHR46067:SF22">
    <property type="entry name" value="N-ACETYLTRANSFERASE DOMAIN-CONTAINING PROTEIN"/>
    <property type="match status" value="1"/>
</dbReference>
<feature type="domain" description="N-acetyltransferase" evidence="1">
    <location>
        <begin position="10"/>
        <end position="162"/>
    </location>
</feature>
<accession>A0A835D4W6</accession>
<evidence type="ECO:0000313" key="3">
    <source>
        <dbReference type="Proteomes" id="UP000655225"/>
    </source>
</evidence>
<name>A0A835D4W6_TETSI</name>
<dbReference type="Gene3D" id="3.40.630.30">
    <property type="match status" value="2"/>
</dbReference>
<sequence>MEVMENPMKLTLRAFKVSDVDDFMEWASDEEVTRYCRWNTYTSREDALNFLEDVIMSHPWYRAICIDHRPVGSIYVMPGTGKNGRRGEIGYALGSKYWGQGIATLAVKMVVSCVFKDLPYLERVEGLVYAENKGSQMVLEKAGFVKEGVLRKYFFVKGESRDIVVYIGSIYVMPETGKDGRRGEIGYALGSKYWGQGIATLAVKMVVSCVFKDLPYLERVEGLVYAENKGSQMVLEKAGFVKEGVLRKYFFVKGESRDIVVYSLVHSDAILI</sequence>
<keyword evidence="3" id="KW-1185">Reference proteome</keyword>
<dbReference type="GO" id="GO:0016747">
    <property type="term" value="F:acyltransferase activity, transferring groups other than amino-acyl groups"/>
    <property type="evidence" value="ECO:0007669"/>
    <property type="project" value="InterPro"/>
</dbReference>
<dbReference type="SUPFAM" id="SSF55729">
    <property type="entry name" value="Acyl-CoA N-acyltransferases (Nat)"/>
    <property type="match status" value="2"/>
</dbReference>
<dbReference type="Pfam" id="PF13302">
    <property type="entry name" value="Acetyltransf_3"/>
    <property type="match status" value="2"/>
</dbReference>
<dbReference type="AlphaFoldDB" id="A0A835D4W6"/>
<dbReference type="EMBL" id="JABCRI010000020">
    <property type="protein sequence ID" value="KAF8388082.1"/>
    <property type="molecule type" value="Genomic_DNA"/>
</dbReference>
<dbReference type="InterPro" id="IPR016181">
    <property type="entry name" value="Acyl_CoA_acyltransferase"/>
</dbReference>
<dbReference type="InterPro" id="IPR000182">
    <property type="entry name" value="GNAT_dom"/>
</dbReference>
<dbReference type="OMA" id="ARWWITE"/>
<gene>
    <name evidence="2" type="ORF">HHK36_026748</name>
</gene>
<reference evidence="2 3" key="1">
    <citation type="submission" date="2020-04" db="EMBL/GenBank/DDBJ databases">
        <title>Plant Genome Project.</title>
        <authorList>
            <person name="Zhang R.-G."/>
        </authorList>
    </citation>
    <scope>NUCLEOTIDE SEQUENCE [LARGE SCALE GENOMIC DNA]</scope>
    <source>
        <strain evidence="2">YNK0</strain>
        <tissue evidence="2">Leaf</tissue>
    </source>
</reference>
<dbReference type="Proteomes" id="UP000655225">
    <property type="component" value="Unassembled WGS sequence"/>
</dbReference>
<dbReference type="OrthoDB" id="630895at2759"/>